<comment type="pathway">
    <text evidence="1 6">Carbohydrate biosynthesis; dTDP-L-rhamnose biosynthesis.</text>
</comment>
<evidence type="ECO:0000259" key="7">
    <source>
        <dbReference type="Pfam" id="PF04321"/>
    </source>
</evidence>
<dbReference type="Proteomes" id="UP000782610">
    <property type="component" value="Unassembled WGS sequence"/>
</dbReference>
<dbReference type="Pfam" id="PF04321">
    <property type="entry name" value="RmlD_sub_bind"/>
    <property type="match status" value="1"/>
</dbReference>
<evidence type="ECO:0000256" key="6">
    <source>
        <dbReference type="RuleBase" id="RU364082"/>
    </source>
</evidence>
<organism evidence="8 9">
    <name type="scientific">Devosia nanyangense</name>
    <dbReference type="NCBI Taxonomy" id="1228055"/>
    <lineage>
        <taxon>Bacteria</taxon>
        <taxon>Pseudomonadati</taxon>
        <taxon>Pseudomonadota</taxon>
        <taxon>Alphaproteobacteria</taxon>
        <taxon>Hyphomicrobiales</taxon>
        <taxon>Devosiaceae</taxon>
        <taxon>Devosia</taxon>
    </lineage>
</organism>
<dbReference type="CDD" id="cd05254">
    <property type="entry name" value="dTDP_HR_like_SDR_e"/>
    <property type="match status" value="1"/>
</dbReference>
<feature type="domain" description="RmlD-like substrate binding" evidence="7">
    <location>
        <begin position="1"/>
        <end position="289"/>
    </location>
</feature>
<dbReference type="Gene3D" id="3.90.25.10">
    <property type="entry name" value="UDP-galactose 4-epimerase, domain 1"/>
    <property type="match status" value="1"/>
</dbReference>
<reference evidence="8" key="1">
    <citation type="submission" date="2020-07" db="EMBL/GenBank/DDBJ databases">
        <title>Huge and variable diversity of episymbiotic CPR bacteria and DPANN archaea in groundwater ecosystems.</title>
        <authorList>
            <person name="He C.Y."/>
            <person name="Keren R."/>
            <person name="Whittaker M."/>
            <person name="Farag I.F."/>
            <person name="Doudna J."/>
            <person name="Cate J.H.D."/>
            <person name="Banfield J.F."/>
        </authorList>
    </citation>
    <scope>NUCLEOTIDE SEQUENCE</scope>
    <source>
        <strain evidence="8">NC_groundwater_1586_Pr3_B-0.1um_66_15</strain>
    </source>
</reference>
<dbReference type="EMBL" id="JACRAF010000016">
    <property type="protein sequence ID" value="MBI4921068.1"/>
    <property type="molecule type" value="Genomic_DNA"/>
</dbReference>
<comment type="similarity">
    <text evidence="2 6">Belongs to the dTDP-4-dehydrorhamnose reductase family.</text>
</comment>
<dbReference type="EC" id="1.1.1.133" evidence="3 6"/>
<dbReference type="PANTHER" id="PTHR10491:SF4">
    <property type="entry name" value="METHIONINE ADENOSYLTRANSFERASE 2 SUBUNIT BETA"/>
    <property type="match status" value="1"/>
</dbReference>
<dbReference type="NCBIfam" id="TIGR01214">
    <property type="entry name" value="rmlD"/>
    <property type="match status" value="1"/>
</dbReference>
<dbReference type="AlphaFoldDB" id="A0A933NXX1"/>
<proteinExistence type="inferred from homology"/>
<keyword evidence="6" id="KW-0521">NADP</keyword>
<sequence length="294" mass="31813">MRVVVTGREGQVVQSLLTRAARHPEIDIVPLGRPDLDLTDLGRIAPAIADARPDILISAAAYTSVDKAEDEPGLAYRVNAEAPAELARAARLVGAPIIHLSTDYVFDGASERPYRENDPTSPISTYGRSKLAGEVAVRAAQPDHLILRTAWVYSPFGRNFVKSMLRSAQISERVAVVDDQHGNPTSAFDVTDALLLIVDRWRQGGDRAMGTYHFAGTGETTWCGLAHETFSISRRLGGPFVEVDAITTAEFAAKAARPVNSSLDCGRFADAFGHRAPAWQSSLAVVVRSLLQPR</sequence>
<evidence type="ECO:0000256" key="1">
    <source>
        <dbReference type="ARBA" id="ARBA00004781"/>
    </source>
</evidence>
<dbReference type="InterPro" id="IPR029903">
    <property type="entry name" value="RmlD-like-bd"/>
</dbReference>
<comment type="catalytic activity">
    <reaction evidence="5 6">
        <text>dTDP-beta-L-rhamnose + NADP(+) = dTDP-4-dehydro-beta-L-rhamnose + NADPH + H(+)</text>
        <dbReference type="Rhea" id="RHEA:21796"/>
        <dbReference type="ChEBI" id="CHEBI:15378"/>
        <dbReference type="ChEBI" id="CHEBI:57510"/>
        <dbReference type="ChEBI" id="CHEBI:57783"/>
        <dbReference type="ChEBI" id="CHEBI:58349"/>
        <dbReference type="ChEBI" id="CHEBI:62830"/>
        <dbReference type="EC" id="1.1.1.133"/>
    </reaction>
</comment>
<comment type="cofactor">
    <cofactor evidence="6">
        <name>Mg(2+)</name>
        <dbReference type="ChEBI" id="CHEBI:18420"/>
    </cofactor>
    <text evidence="6">Binds 1 Mg(2+) ion per monomer.</text>
</comment>
<gene>
    <name evidence="8" type="primary">rfbD</name>
    <name evidence="8" type="ORF">HY834_04915</name>
</gene>
<evidence type="ECO:0000256" key="5">
    <source>
        <dbReference type="ARBA" id="ARBA00048200"/>
    </source>
</evidence>
<dbReference type="PANTHER" id="PTHR10491">
    <property type="entry name" value="DTDP-4-DEHYDRORHAMNOSE REDUCTASE"/>
    <property type="match status" value="1"/>
</dbReference>
<evidence type="ECO:0000313" key="8">
    <source>
        <dbReference type="EMBL" id="MBI4921068.1"/>
    </source>
</evidence>
<keyword evidence="6 8" id="KW-0560">Oxidoreductase</keyword>
<accession>A0A933NXX1</accession>
<evidence type="ECO:0000313" key="9">
    <source>
        <dbReference type="Proteomes" id="UP000782610"/>
    </source>
</evidence>
<evidence type="ECO:0000256" key="2">
    <source>
        <dbReference type="ARBA" id="ARBA00010944"/>
    </source>
</evidence>
<dbReference type="InterPro" id="IPR036291">
    <property type="entry name" value="NAD(P)-bd_dom_sf"/>
</dbReference>
<dbReference type="InterPro" id="IPR005913">
    <property type="entry name" value="dTDP_dehydrorham_reduct"/>
</dbReference>
<dbReference type="SUPFAM" id="SSF51735">
    <property type="entry name" value="NAD(P)-binding Rossmann-fold domains"/>
    <property type="match status" value="1"/>
</dbReference>
<dbReference type="Gene3D" id="3.40.50.720">
    <property type="entry name" value="NAD(P)-binding Rossmann-like Domain"/>
    <property type="match status" value="1"/>
</dbReference>
<comment type="function">
    <text evidence="6">Catalyzes the reduction of dTDP-6-deoxy-L-lyxo-4-hexulose to yield dTDP-L-rhamnose.</text>
</comment>
<evidence type="ECO:0000256" key="3">
    <source>
        <dbReference type="ARBA" id="ARBA00012929"/>
    </source>
</evidence>
<protein>
    <recommendedName>
        <fullName evidence="4 6">dTDP-4-dehydrorhamnose reductase</fullName>
        <ecNumber evidence="3 6">1.1.1.133</ecNumber>
    </recommendedName>
</protein>
<dbReference type="GO" id="GO:0008831">
    <property type="term" value="F:dTDP-4-dehydrorhamnose reductase activity"/>
    <property type="evidence" value="ECO:0007669"/>
    <property type="project" value="UniProtKB-EC"/>
</dbReference>
<evidence type="ECO:0000256" key="4">
    <source>
        <dbReference type="ARBA" id="ARBA00017099"/>
    </source>
</evidence>
<name>A0A933NXX1_9HYPH</name>
<comment type="caution">
    <text evidence="8">The sequence shown here is derived from an EMBL/GenBank/DDBJ whole genome shotgun (WGS) entry which is preliminary data.</text>
</comment>